<sequence>MEQPNLGYISLPADHKSRMSHQQYVWSLNGSFPGNLPDNSSDMEVDEYISSYERATEQ</sequence>
<name>A0A8J2PBN8_9HEXA</name>
<gene>
    <name evidence="1" type="ORF">AFUS01_LOCUS27434</name>
</gene>
<proteinExistence type="predicted"/>
<dbReference type="Proteomes" id="UP000708208">
    <property type="component" value="Unassembled WGS sequence"/>
</dbReference>
<accession>A0A8J2PBN8</accession>
<dbReference type="AlphaFoldDB" id="A0A8J2PBN8"/>
<comment type="caution">
    <text evidence="1">The sequence shown here is derived from an EMBL/GenBank/DDBJ whole genome shotgun (WGS) entry which is preliminary data.</text>
</comment>
<evidence type="ECO:0000313" key="1">
    <source>
        <dbReference type="EMBL" id="CAG7816837.1"/>
    </source>
</evidence>
<evidence type="ECO:0000313" key="2">
    <source>
        <dbReference type="Proteomes" id="UP000708208"/>
    </source>
</evidence>
<protein>
    <submittedName>
        <fullName evidence="1">Uncharacterized protein</fullName>
    </submittedName>
</protein>
<organism evidence="1 2">
    <name type="scientific">Allacma fusca</name>
    <dbReference type="NCBI Taxonomy" id="39272"/>
    <lineage>
        <taxon>Eukaryota</taxon>
        <taxon>Metazoa</taxon>
        <taxon>Ecdysozoa</taxon>
        <taxon>Arthropoda</taxon>
        <taxon>Hexapoda</taxon>
        <taxon>Collembola</taxon>
        <taxon>Symphypleona</taxon>
        <taxon>Sminthuridae</taxon>
        <taxon>Allacma</taxon>
    </lineage>
</organism>
<reference evidence="1" key="1">
    <citation type="submission" date="2021-06" db="EMBL/GenBank/DDBJ databases">
        <authorList>
            <person name="Hodson N. C."/>
            <person name="Mongue J. A."/>
            <person name="Jaron S. K."/>
        </authorList>
    </citation>
    <scope>NUCLEOTIDE SEQUENCE</scope>
</reference>
<keyword evidence="2" id="KW-1185">Reference proteome</keyword>
<dbReference type="EMBL" id="CAJVCH010379706">
    <property type="protein sequence ID" value="CAG7816837.1"/>
    <property type="molecule type" value="Genomic_DNA"/>
</dbReference>
<feature type="non-terminal residue" evidence="1">
    <location>
        <position position="1"/>
    </location>
</feature>